<accession>A0ABD5TYC6</accession>
<feature type="transmembrane region" description="Helical" evidence="7">
    <location>
        <begin position="31"/>
        <end position="57"/>
    </location>
</feature>
<dbReference type="PANTHER" id="PTHR30193:SF37">
    <property type="entry name" value="INNER MEMBRANE ABC TRANSPORTER PERMEASE PROTEIN YCJO"/>
    <property type="match status" value="1"/>
</dbReference>
<reference evidence="9 10" key="1">
    <citation type="journal article" date="2019" name="Int. J. Syst. Evol. Microbiol.">
        <title>The Global Catalogue of Microorganisms (GCM) 10K type strain sequencing project: providing services to taxonomists for standard genome sequencing and annotation.</title>
        <authorList>
            <consortium name="The Broad Institute Genomics Platform"/>
            <consortium name="The Broad Institute Genome Sequencing Center for Infectious Disease"/>
            <person name="Wu L."/>
            <person name="Ma J."/>
        </authorList>
    </citation>
    <scope>NUCLEOTIDE SEQUENCE [LARGE SCALE GENOMIC DNA]</scope>
    <source>
        <strain evidence="9 10">YIM 94188</strain>
    </source>
</reference>
<keyword evidence="10" id="KW-1185">Reference proteome</keyword>
<dbReference type="GO" id="GO:0005886">
    <property type="term" value="C:plasma membrane"/>
    <property type="evidence" value="ECO:0007669"/>
    <property type="project" value="UniProtKB-SubCell"/>
</dbReference>
<evidence type="ECO:0000256" key="6">
    <source>
        <dbReference type="ARBA" id="ARBA00023136"/>
    </source>
</evidence>
<gene>
    <name evidence="9" type="ORF">ACFQEV_09510</name>
</gene>
<dbReference type="RefSeq" id="WP_379695251.1">
    <property type="nucleotide sequence ID" value="NZ_JBHSXH010000014.1"/>
</dbReference>
<keyword evidence="4 7" id="KW-0812">Transmembrane</keyword>
<evidence type="ECO:0000313" key="10">
    <source>
        <dbReference type="Proteomes" id="UP001596408"/>
    </source>
</evidence>
<evidence type="ECO:0000256" key="5">
    <source>
        <dbReference type="ARBA" id="ARBA00022989"/>
    </source>
</evidence>
<keyword evidence="3" id="KW-1003">Cell membrane</keyword>
<keyword evidence="6 7" id="KW-0472">Membrane</keyword>
<proteinExistence type="inferred from homology"/>
<name>A0ABD5TYC6_9EURY</name>
<evidence type="ECO:0000256" key="1">
    <source>
        <dbReference type="ARBA" id="ARBA00004651"/>
    </source>
</evidence>
<evidence type="ECO:0000256" key="2">
    <source>
        <dbReference type="ARBA" id="ARBA00022448"/>
    </source>
</evidence>
<keyword evidence="2 7" id="KW-0813">Transport</keyword>
<evidence type="ECO:0000313" key="9">
    <source>
        <dbReference type="EMBL" id="MFC6825224.1"/>
    </source>
</evidence>
<feature type="transmembrane region" description="Helical" evidence="7">
    <location>
        <begin position="175"/>
        <end position="201"/>
    </location>
</feature>
<keyword evidence="5 7" id="KW-1133">Transmembrane helix</keyword>
<dbReference type="Gene3D" id="1.10.3720.10">
    <property type="entry name" value="MetI-like"/>
    <property type="match status" value="1"/>
</dbReference>
<dbReference type="Pfam" id="PF00528">
    <property type="entry name" value="BPD_transp_1"/>
    <property type="match status" value="1"/>
</dbReference>
<dbReference type="PANTHER" id="PTHR30193">
    <property type="entry name" value="ABC TRANSPORTER PERMEASE PROTEIN"/>
    <property type="match status" value="1"/>
</dbReference>
<comment type="similarity">
    <text evidence="7">Belongs to the binding-protein-dependent transport system permease family.</text>
</comment>
<dbReference type="CDD" id="cd06261">
    <property type="entry name" value="TM_PBP2"/>
    <property type="match status" value="1"/>
</dbReference>
<dbReference type="Proteomes" id="UP001596408">
    <property type="component" value="Unassembled WGS sequence"/>
</dbReference>
<evidence type="ECO:0000256" key="4">
    <source>
        <dbReference type="ARBA" id="ARBA00022692"/>
    </source>
</evidence>
<comment type="caution">
    <text evidence="9">The sequence shown here is derived from an EMBL/GenBank/DDBJ whole genome shotgun (WGS) entry which is preliminary data.</text>
</comment>
<dbReference type="InterPro" id="IPR035906">
    <property type="entry name" value="MetI-like_sf"/>
</dbReference>
<dbReference type="SUPFAM" id="SSF161098">
    <property type="entry name" value="MetI-like"/>
    <property type="match status" value="1"/>
</dbReference>
<organism evidence="9 10">
    <name type="scientific">Halopelagius fulvigenes</name>
    <dbReference type="NCBI Taxonomy" id="1198324"/>
    <lineage>
        <taxon>Archaea</taxon>
        <taxon>Methanobacteriati</taxon>
        <taxon>Methanobacteriota</taxon>
        <taxon>Stenosarchaea group</taxon>
        <taxon>Halobacteria</taxon>
        <taxon>Halobacteriales</taxon>
        <taxon>Haloferacaceae</taxon>
    </lineage>
</organism>
<evidence type="ECO:0000256" key="3">
    <source>
        <dbReference type="ARBA" id="ARBA00022475"/>
    </source>
</evidence>
<dbReference type="PROSITE" id="PS50928">
    <property type="entry name" value="ABC_TM1"/>
    <property type="match status" value="1"/>
</dbReference>
<evidence type="ECO:0000259" key="8">
    <source>
        <dbReference type="PROSITE" id="PS50928"/>
    </source>
</evidence>
<sequence length="311" mass="34515">MSNTSITGTISRIPTRLIESLDLSKKAQRTILVAVFLSPVLVWLFLYKYIALIYNFVLSFSEMTYTGDMSFVGLANWGTLLTDPVFGRSLLNTIVLFGTIPVSIAIALGIALLLDQNFPGRNAFRSLFFLPYITMMVAIAVIWQYMFKTENGVINYFLLQTGIIEQNISWFGDSVWALVAVFVIQIWKTVGFYIVILLAGLQNIPTQLYQAAKIDGASRVQQFLYLTLPLLKSTIGVCLLVGMVISFRLFDLITVLTGGGPGHGTEILLTWIYKQAFLYGEFGYAAVLSIIMIALAIGIALIGQHLQGTEY</sequence>
<dbReference type="InterPro" id="IPR000515">
    <property type="entry name" value="MetI-like"/>
</dbReference>
<dbReference type="EMBL" id="JBHSXH010000014">
    <property type="protein sequence ID" value="MFC6825224.1"/>
    <property type="molecule type" value="Genomic_DNA"/>
</dbReference>
<feature type="transmembrane region" description="Helical" evidence="7">
    <location>
        <begin position="282"/>
        <end position="302"/>
    </location>
</feature>
<dbReference type="AlphaFoldDB" id="A0ABD5TYC6"/>
<feature type="domain" description="ABC transmembrane type-1" evidence="8">
    <location>
        <begin position="91"/>
        <end position="303"/>
    </location>
</feature>
<evidence type="ECO:0000256" key="7">
    <source>
        <dbReference type="RuleBase" id="RU363032"/>
    </source>
</evidence>
<dbReference type="InterPro" id="IPR051393">
    <property type="entry name" value="ABC_transporter_permease"/>
</dbReference>
<protein>
    <submittedName>
        <fullName evidence="9">Carbohydrate ABC transporter permease</fullName>
    </submittedName>
</protein>
<comment type="subcellular location">
    <subcellularLocation>
        <location evidence="1 7">Cell membrane</location>
        <topology evidence="1 7">Multi-pass membrane protein</topology>
    </subcellularLocation>
</comment>
<feature type="transmembrane region" description="Helical" evidence="7">
    <location>
        <begin position="126"/>
        <end position="146"/>
    </location>
</feature>
<feature type="transmembrane region" description="Helical" evidence="7">
    <location>
        <begin position="90"/>
        <end position="114"/>
    </location>
</feature>
<feature type="transmembrane region" description="Helical" evidence="7">
    <location>
        <begin position="222"/>
        <end position="247"/>
    </location>
</feature>